<evidence type="ECO:0000313" key="2">
    <source>
        <dbReference type="EMBL" id="GFO06122.1"/>
    </source>
</evidence>
<dbReference type="Pfam" id="PF03184">
    <property type="entry name" value="DDE_1"/>
    <property type="match status" value="1"/>
</dbReference>
<organism evidence="2 3">
    <name type="scientific">Plakobranchus ocellatus</name>
    <dbReference type="NCBI Taxonomy" id="259542"/>
    <lineage>
        <taxon>Eukaryota</taxon>
        <taxon>Metazoa</taxon>
        <taxon>Spiralia</taxon>
        <taxon>Lophotrochozoa</taxon>
        <taxon>Mollusca</taxon>
        <taxon>Gastropoda</taxon>
        <taxon>Heterobranchia</taxon>
        <taxon>Euthyneura</taxon>
        <taxon>Panpulmonata</taxon>
        <taxon>Sacoglossa</taxon>
        <taxon>Placobranchoidea</taxon>
        <taxon>Plakobranchidae</taxon>
        <taxon>Plakobranchus</taxon>
    </lineage>
</organism>
<gene>
    <name evidence="2" type="ORF">PoB_003262700</name>
</gene>
<dbReference type="GO" id="GO:0005634">
    <property type="term" value="C:nucleus"/>
    <property type="evidence" value="ECO:0007669"/>
    <property type="project" value="TreeGrafter"/>
</dbReference>
<keyword evidence="3" id="KW-1185">Reference proteome</keyword>
<dbReference type="AlphaFoldDB" id="A0AAV4AGF7"/>
<dbReference type="InterPro" id="IPR050863">
    <property type="entry name" value="CenT-Element_Derived"/>
</dbReference>
<evidence type="ECO:0000313" key="3">
    <source>
        <dbReference type="Proteomes" id="UP000735302"/>
    </source>
</evidence>
<dbReference type="PANTHER" id="PTHR19303:SF73">
    <property type="entry name" value="PROTEIN PDC2"/>
    <property type="match status" value="1"/>
</dbReference>
<protein>
    <submittedName>
        <fullName evidence="2">Tigger transposable element-derived protein</fullName>
    </submittedName>
</protein>
<comment type="caution">
    <text evidence="2">The sequence shown here is derived from an EMBL/GenBank/DDBJ whole genome shotgun (WGS) entry which is preliminary data.</text>
</comment>
<feature type="domain" description="DDE-1" evidence="1">
    <location>
        <begin position="1"/>
        <end position="124"/>
    </location>
</feature>
<dbReference type="Gene3D" id="3.30.420.10">
    <property type="entry name" value="Ribonuclease H-like superfamily/Ribonuclease H"/>
    <property type="match status" value="1"/>
</dbReference>
<accession>A0AAV4AGF7</accession>
<dbReference type="Proteomes" id="UP000735302">
    <property type="component" value="Unassembled WGS sequence"/>
</dbReference>
<sequence length="151" mass="17271">MTGAIFENWLRKLDRKFLLQGKSIAMVKDNCPAHPNIDDLRSIKLVFLPPNTTSLQPCDQGIINSFKHHYRTQTVRKYLDHIKYKMSSATTQPTCSETFRISVLDALYDMRSAWDKVTEQTVKKGDTRRGKSSNRNTLGICQAAGKRRLPV</sequence>
<name>A0AAV4AGF7_9GAST</name>
<dbReference type="GO" id="GO:0003677">
    <property type="term" value="F:DNA binding"/>
    <property type="evidence" value="ECO:0007669"/>
    <property type="project" value="TreeGrafter"/>
</dbReference>
<proteinExistence type="predicted"/>
<evidence type="ECO:0000259" key="1">
    <source>
        <dbReference type="Pfam" id="PF03184"/>
    </source>
</evidence>
<dbReference type="InterPro" id="IPR004875">
    <property type="entry name" value="DDE_SF_endonuclease_dom"/>
</dbReference>
<dbReference type="PANTHER" id="PTHR19303">
    <property type="entry name" value="TRANSPOSON"/>
    <property type="match status" value="1"/>
</dbReference>
<dbReference type="InterPro" id="IPR036397">
    <property type="entry name" value="RNaseH_sf"/>
</dbReference>
<dbReference type="EMBL" id="BLXT01003762">
    <property type="protein sequence ID" value="GFO06122.1"/>
    <property type="molecule type" value="Genomic_DNA"/>
</dbReference>
<reference evidence="2 3" key="1">
    <citation type="journal article" date="2021" name="Elife">
        <title>Chloroplast acquisition without the gene transfer in kleptoplastic sea slugs, Plakobranchus ocellatus.</title>
        <authorList>
            <person name="Maeda T."/>
            <person name="Takahashi S."/>
            <person name="Yoshida T."/>
            <person name="Shimamura S."/>
            <person name="Takaki Y."/>
            <person name="Nagai Y."/>
            <person name="Toyoda A."/>
            <person name="Suzuki Y."/>
            <person name="Arimoto A."/>
            <person name="Ishii H."/>
            <person name="Satoh N."/>
            <person name="Nishiyama T."/>
            <person name="Hasebe M."/>
            <person name="Maruyama T."/>
            <person name="Minagawa J."/>
            <person name="Obokata J."/>
            <person name="Shigenobu S."/>
        </authorList>
    </citation>
    <scope>NUCLEOTIDE SEQUENCE [LARGE SCALE GENOMIC DNA]</scope>
</reference>